<dbReference type="InterPro" id="IPR009061">
    <property type="entry name" value="DNA-bd_dom_put_sf"/>
</dbReference>
<evidence type="ECO:0000313" key="6">
    <source>
        <dbReference type="Proteomes" id="UP001444625"/>
    </source>
</evidence>
<keyword evidence="5" id="KW-0808">Transferase</keyword>
<evidence type="ECO:0000256" key="2">
    <source>
        <dbReference type="ARBA" id="ARBA00023125"/>
    </source>
</evidence>
<sequence>MQIKEAAKLLNTTPKTLRFYEEKGLIAPSKDDANQYRYFSESDLYRVSTILALREIGVPVKEIKVLLEKQSMSIKQYLDIQRSALYEQWIEMRDMILTIDQMVEQVEPNLHSQEVLHQLANHLKSIKEVRRKWRDRWDFDGQATDYDENIKKGGFRFNVHEGYDEALVMVEKMVQLQPEEVCVDIGIGTGNLGSRFLQTGVKVIGVDQSEKMLTKCQEKHPSIETRKGHFLALPLLDGSVDAIVSSYALHHLTDQEKLHAFEEMLRVLKPGGQLCIADLMFENQAHRERVMRDLKKSGNEIAVAAIEDEYYGDKSILVTWLRNKGLPVEMLQFNDILGLIYTKKTYE</sequence>
<dbReference type="Pfam" id="PF13411">
    <property type="entry name" value="MerR_1"/>
    <property type="match status" value="1"/>
</dbReference>
<proteinExistence type="predicted"/>
<dbReference type="GO" id="GO:0008168">
    <property type="term" value="F:methyltransferase activity"/>
    <property type="evidence" value="ECO:0007669"/>
    <property type="project" value="UniProtKB-KW"/>
</dbReference>
<dbReference type="SUPFAM" id="SSF46955">
    <property type="entry name" value="Putative DNA-binding domain"/>
    <property type="match status" value="1"/>
</dbReference>
<dbReference type="RefSeq" id="WP_345824609.1">
    <property type="nucleotide sequence ID" value="NZ_JBDIML010000002.1"/>
</dbReference>
<dbReference type="PRINTS" id="PR00040">
    <property type="entry name" value="HTHMERR"/>
</dbReference>
<dbReference type="InterPro" id="IPR041698">
    <property type="entry name" value="Methyltransf_25"/>
</dbReference>
<evidence type="ECO:0000259" key="4">
    <source>
        <dbReference type="PROSITE" id="PS50937"/>
    </source>
</evidence>
<accession>A0ABU9XJ49</accession>
<dbReference type="SUPFAM" id="SSF53335">
    <property type="entry name" value="S-adenosyl-L-methionine-dependent methyltransferases"/>
    <property type="match status" value="1"/>
</dbReference>
<dbReference type="Pfam" id="PF13649">
    <property type="entry name" value="Methyltransf_25"/>
    <property type="match status" value="1"/>
</dbReference>
<dbReference type="InterPro" id="IPR047057">
    <property type="entry name" value="MerR_fam"/>
</dbReference>
<dbReference type="EMBL" id="JBDIML010000002">
    <property type="protein sequence ID" value="MEN2767149.1"/>
    <property type="molecule type" value="Genomic_DNA"/>
</dbReference>
<keyword evidence="6" id="KW-1185">Reference proteome</keyword>
<keyword evidence="2" id="KW-0238">DNA-binding</keyword>
<dbReference type="CDD" id="cd01106">
    <property type="entry name" value="HTH_TipAL-Mta"/>
    <property type="match status" value="1"/>
</dbReference>
<dbReference type="InterPro" id="IPR000551">
    <property type="entry name" value="MerR-type_HTH_dom"/>
</dbReference>
<keyword evidence="3" id="KW-0804">Transcription</keyword>
<evidence type="ECO:0000256" key="1">
    <source>
        <dbReference type="ARBA" id="ARBA00023015"/>
    </source>
</evidence>
<reference evidence="5 6" key="1">
    <citation type="submission" date="2024-05" db="EMBL/GenBank/DDBJ databases">
        <authorList>
            <person name="Haq I."/>
            <person name="Ullah Z."/>
            <person name="Ahmad R."/>
            <person name="Li M."/>
            <person name="Tong Y."/>
        </authorList>
    </citation>
    <scope>NUCLEOTIDE SEQUENCE [LARGE SCALE GENOMIC DNA]</scope>
    <source>
        <strain evidence="5 6">16A2E</strain>
    </source>
</reference>
<dbReference type="PANTHER" id="PTHR30204">
    <property type="entry name" value="REDOX-CYCLING DRUG-SENSING TRANSCRIPTIONAL ACTIVATOR SOXR"/>
    <property type="match status" value="1"/>
</dbReference>
<dbReference type="CDD" id="cd02440">
    <property type="entry name" value="AdoMet_MTases"/>
    <property type="match status" value="1"/>
</dbReference>
<evidence type="ECO:0000256" key="3">
    <source>
        <dbReference type="ARBA" id="ARBA00023163"/>
    </source>
</evidence>
<dbReference type="PANTHER" id="PTHR30204:SF94">
    <property type="entry name" value="HEAVY METAL-DEPENDENT TRANSCRIPTIONAL REGULATOR HI_0293-RELATED"/>
    <property type="match status" value="1"/>
</dbReference>
<feature type="domain" description="HTH merR-type" evidence="4">
    <location>
        <begin position="1"/>
        <end position="69"/>
    </location>
</feature>
<dbReference type="Proteomes" id="UP001444625">
    <property type="component" value="Unassembled WGS sequence"/>
</dbReference>
<keyword evidence="5" id="KW-0489">Methyltransferase</keyword>
<dbReference type="InterPro" id="IPR029063">
    <property type="entry name" value="SAM-dependent_MTases_sf"/>
</dbReference>
<dbReference type="Gene3D" id="3.40.50.150">
    <property type="entry name" value="Vaccinia Virus protein VP39"/>
    <property type="match status" value="1"/>
</dbReference>
<gene>
    <name evidence="5" type="ORF">ABC228_08115</name>
</gene>
<keyword evidence="1" id="KW-0805">Transcription regulation</keyword>
<dbReference type="GO" id="GO:0032259">
    <property type="term" value="P:methylation"/>
    <property type="evidence" value="ECO:0007669"/>
    <property type="project" value="UniProtKB-KW"/>
</dbReference>
<dbReference type="Gene3D" id="1.10.1660.10">
    <property type="match status" value="1"/>
</dbReference>
<name>A0ABU9XJ49_9BACI</name>
<evidence type="ECO:0000313" key="5">
    <source>
        <dbReference type="EMBL" id="MEN2767149.1"/>
    </source>
</evidence>
<organism evidence="5 6">
    <name type="scientific">Ornithinibacillus xuwenensis</name>
    <dbReference type="NCBI Taxonomy" id="3144668"/>
    <lineage>
        <taxon>Bacteria</taxon>
        <taxon>Bacillati</taxon>
        <taxon>Bacillota</taxon>
        <taxon>Bacilli</taxon>
        <taxon>Bacillales</taxon>
        <taxon>Bacillaceae</taxon>
        <taxon>Ornithinibacillus</taxon>
    </lineage>
</organism>
<comment type="caution">
    <text evidence="5">The sequence shown here is derived from an EMBL/GenBank/DDBJ whole genome shotgun (WGS) entry which is preliminary data.</text>
</comment>
<dbReference type="SMART" id="SM00422">
    <property type="entry name" value="HTH_MERR"/>
    <property type="match status" value="1"/>
</dbReference>
<protein>
    <submittedName>
        <fullName evidence="5">Methyltransferase domain-containing protein</fullName>
    </submittedName>
</protein>
<dbReference type="PROSITE" id="PS50937">
    <property type="entry name" value="HTH_MERR_2"/>
    <property type="match status" value="1"/>
</dbReference>